<evidence type="ECO:0000259" key="8">
    <source>
        <dbReference type="PROSITE" id="PS50835"/>
    </source>
</evidence>
<evidence type="ECO:0000256" key="6">
    <source>
        <dbReference type="SAM" id="MobiDB-lite"/>
    </source>
</evidence>
<accession>A0A1S3NAL6</accession>
<feature type="transmembrane region" description="Helical" evidence="7">
    <location>
        <begin position="454"/>
        <end position="479"/>
    </location>
</feature>
<keyword evidence="10" id="KW-0675">Receptor</keyword>
<dbReference type="SUPFAM" id="SSF48726">
    <property type="entry name" value="Immunoglobulin"/>
    <property type="match status" value="4"/>
</dbReference>
<evidence type="ECO:0000256" key="3">
    <source>
        <dbReference type="ARBA" id="ARBA00022989"/>
    </source>
</evidence>
<sequence length="558" mass="61289">MGSVSRMVIFPLYVNVSEGEWLSDMRKKDSTMQVQHKEEGMRIERLTWPFLIHFIWLGVMGVDASSWTAEVPSSVSGMQGSCIVIPCSFNYPEPEEKPSKFTGIWIKDTHDTIYHPDSSNIIKDYRGRTELVGDLRQKNCSLRIDPLHHSDKGPFHFRVEIKDQNKYSYIHDTVSIAVSSSPDPPSLSVREEVKLGVELSASCSVFHSCPSDSPLLTWSHSGTPSVQSQQLTNGQWKVTSSLTFTPSITDHNQSLVCTAEHRGGKTVKMSKTLNVKYAPVDVKVEGVSSVKEGDSVELRCSSDSNPAAHSYRWHNNREPLPTTGPTVTLENVTRLTEALYCTAINTEGQGHSSSLKLNVEYPPEIKVGSACTSDTSRVTCLCIVDSEPPGTVEWSLPAGPLPTLPSTRVERHGSVTMVTLQRALGFSETIHCHASNTQGNATLSFTVSTNDKMLMLYVLIGIAALVVVVILITMSACLLNKKGSRSRSDQPVTSMQDVDTAKGAFSHPSPSRKEQKDPSSGIHTNYYTNDHLYGNMEAEEDGDPYECVGGDDAVYANV</sequence>
<evidence type="ECO:0000256" key="2">
    <source>
        <dbReference type="ARBA" id="ARBA00022692"/>
    </source>
</evidence>
<dbReference type="STRING" id="8030.ENSSSAP00000023254"/>
<feature type="domain" description="Ig-like" evidence="8">
    <location>
        <begin position="279"/>
        <end position="358"/>
    </location>
</feature>
<dbReference type="GeneID" id="106578340"/>
<evidence type="ECO:0000256" key="1">
    <source>
        <dbReference type="ARBA" id="ARBA00004167"/>
    </source>
</evidence>
<keyword evidence="4 7" id="KW-0472">Membrane</keyword>
<dbReference type="Pfam" id="PF07686">
    <property type="entry name" value="V-set"/>
    <property type="match status" value="1"/>
</dbReference>
<dbReference type="Proteomes" id="UP001652741">
    <property type="component" value="Chromosome ssa02"/>
</dbReference>
<dbReference type="InterPro" id="IPR007110">
    <property type="entry name" value="Ig-like_dom"/>
</dbReference>
<evidence type="ECO:0000256" key="4">
    <source>
        <dbReference type="ARBA" id="ARBA00023136"/>
    </source>
</evidence>
<dbReference type="Gene3D" id="2.60.40.10">
    <property type="entry name" value="Immunoglobulins"/>
    <property type="match status" value="4"/>
</dbReference>
<dbReference type="PROSITE" id="PS50835">
    <property type="entry name" value="IG_LIKE"/>
    <property type="match status" value="3"/>
</dbReference>
<dbReference type="Pfam" id="PF13895">
    <property type="entry name" value="Ig_2"/>
    <property type="match status" value="1"/>
</dbReference>
<dbReference type="KEGG" id="sasa:106578340"/>
<proteinExistence type="predicted"/>
<comment type="subcellular location">
    <subcellularLocation>
        <location evidence="1">Membrane</location>
        <topology evidence="1">Single-pass membrane protein</topology>
    </subcellularLocation>
</comment>
<evidence type="ECO:0000313" key="10">
    <source>
        <dbReference type="RefSeq" id="XP_014012513.2"/>
    </source>
</evidence>
<keyword evidence="9" id="KW-1185">Reference proteome</keyword>
<dbReference type="InterPro" id="IPR003599">
    <property type="entry name" value="Ig_sub"/>
</dbReference>
<evidence type="ECO:0000256" key="7">
    <source>
        <dbReference type="SAM" id="Phobius"/>
    </source>
</evidence>
<evidence type="ECO:0000313" key="9">
    <source>
        <dbReference type="Proteomes" id="UP001652741"/>
    </source>
</evidence>
<name>A0A1S3NAL6_SALSA</name>
<dbReference type="InterPro" id="IPR013162">
    <property type="entry name" value="CD80_C2-set"/>
</dbReference>
<dbReference type="PANTHER" id="PTHR46484:SF1">
    <property type="entry name" value="SCHWANN CELL MYELIN PROTEIN-RELATED"/>
    <property type="match status" value="1"/>
</dbReference>
<dbReference type="InterPro" id="IPR013783">
    <property type="entry name" value="Ig-like_fold"/>
</dbReference>
<dbReference type="AlphaFoldDB" id="A0A1S3NAL6"/>
<dbReference type="PANTHER" id="PTHR46484">
    <property type="entry name" value="SI:CH211-171H4.5-RELATED"/>
    <property type="match status" value="1"/>
</dbReference>
<dbReference type="GO" id="GO:0016020">
    <property type="term" value="C:membrane"/>
    <property type="evidence" value="ECO:0007669"/>
    <property type="project" value="UniProtKB-SubCell"/>
</dbReference>
<dbReference type="PaxDb" id="8030-ENSSSAP00000023254"/>
<feature type="domain" description="Ig-like" evidence="8">
    <location>
        <begin position="363"/>
        <end position="448"/>
    </location>
</feature>
<dbReference type="Pfam" id="PF08205">
    <property type="entry name" value="C2-set_2"/>
    <property type="match status" value="1"/>
</dbReference>
<dbReference type="InterPro" id="IPR013106">
    <property type="entry name" value="Ig_V-set"/>
</dbReference>
<reference evidence="10" key="1">
    <citation type="submission" date="2025-08" db="UniProtKB">
        <authorList>
            <consortium name="RefSeq"/>
        </authorList>
    </citation>
    <scope>IDENTIFICATION</scope>
</reference>
<keyword evidence="2 7" id="KW-0812">Transmembrane</keyword>
<protein>
    <submittedName>
        <fullName evidence="10">B-cell receptor CD22</fullName>
    </submittedName>
</protein>
<gene>
    <name evidence="10" type="primary">LOC106578340</name>
</gene>
<dbReference type="InterPro" id="IPR036179">
    <property type="entry name" value="Ig-like_dom_sf"/>
</dbReference>
<evidence type="ECO:0000256" key="5">
    <source>
        <dbReference type="ARBA" id="ARBA00023157"/>
    </source>
</evidence>
<feature type="domain" description="Ig-like" evidence="8">
    <location>
        <begin position="185"/>
        <end position="274"/>
    </location>
</feature>
<keyword evidence="3 7" id="KW-1133">Transmembrane helix</keyword>
<organism evidence="9 10">
    <name type="scientific">Salmo salar</name>
    <name type="common">Atlantic salmon</name>
    <dbReference type="NCBI Taxonomy" id="8030"/>
    <lineage>
        <taxon>Eukaryota</taxon>
        <taxon>Metazoa</taxon>
        <taxon>Chordata</taxon>
        <taxon>Craniata</taxon>
        <taxon>Vertebrata</taxon>
        <taxon>Euteleostomi</taxon>
        <taxon>Actinopterygii</taxon>
        <taxon>Neopterygii</taxon>
        <taxon>Teleostei</taxon>
        <taxon>Protacanthopterygii</taxon>
        <taxon>Salmoniformes</taxon>
        <taxon>Salmonidae</taxon>
        <taxon>Salmoninae</taxon>
        <taxon>Salmo</taxon>
    </lineage>
</organism>
<keyword evidence="5" id="KW-1015">Disulfide bond</keyword>
<dbReference type="SMART" id="SM00409">
    <property type="entry name" value="IG"/>
    <property type="match status" value="3"/>
</dbReference>
<feature type="region of interest" description="Disordered" evidence="6">
    <location>
        <begin position="483"/>
        <end position="524"/>
    </location>
</feature>
<dbReference type="RefSeq" id="XP_014012513.2">
    <property type="nucleotide sequence ID" value="XM_014157038.2"/>
</dbReference>